<evidence type="ECO:0000256" key="1">
    <source>
        <dbReference type="SAM" id="MobiDB-lite"/>
    </source>
</evidence>
<dbReference type="OrthoDB" id="2663077at2"/>
<gene>
    <name evidence="3" type="ORF">D3H35_22575</name>
</gene>
<feature type="chain" id="PRO_5038490854" description="Lipoprotein" evidence="2">
    <location>
        <begin position="22"/>
        <end position="236"/>
    </location>
</feature>
<dbReference type="PROSITE" id="PS51257">
    <property type="entry name" value="PROKAR_LIPOPROTEIN"/>
    <property type="match status" value="1"/>
</dbReference>
<comment type="caution">
    <text evidence="3">The sequence shown here is derived from an EMBL/GenBank/DDBJ whole genome shotgun (WGS) entry which is preliminary data.</text>
</comment>
<protein>
    <recommendedName>
        <fullName evidence="5">Lipoprotein</fullName>
    </recommendedName>
</protein>
<keyword evidence="4" id="KW-1185">Reference proteome</keyword>
<sequence>MKRTFFIVIAAALWLTTGCSSSPSSDRYIEAAEQTPEPTPTASEQPVQTESPQAEQQPSESGSTESAQPEPSQAAPTQQGGNNAEQPPEKTSEPAKKQTKSQQVKEAKKNNDAVTKAVTDSIMDDSADKAAANGPEAERLKKSIEQIRSLVKDLKQQTESNDAAKIKDVSSQIAQAWEAMKADVDASYPDMTDFVQEKIGKLNELQAAETIDSKAMLQLDYELYQAFRQLADKAGL</sequence>
<accession>A0A398CMR0</accession>
<keyword evidence="2" id="KW-0732">Signal</keyword>
<evidence type="ECO:0000256" key="2">
    <source>
        <dbReference type="SAM" id="SignalP"/>
    </source>
</evidence>
<evidence type="ECO:0008006" key="5">
    <source>
        <dbReference type="Google" id="ProtNLM"/>
    </source>
</evidence>
<feature type="signal peptide" evidence="2">
    <location>
        <begin position="1"/>
        <end position="21"/>
    </location>
</feature>
<name>A0A398CMR0_9BACL</name>
<feature type="compositionally biased region" description="Polar residues" evidence="1">
    <location>
        <begin position="40"/>
        <end position="85"/>
    </location>
</feature>
<dbReference type="Proteomes" id="UP000266340">
    <property type="component" value="Unassembled WGS sequence"/>
</dbReference>
<organism evidence="3 4">
    <name type="scientific">Cohnella faecalis</name>
    <dbReference type="NCBI Taxonomy" id="2315694"/>
    <lineage>
        <taxon>Bacteria</taxon>
        <taxon>Bacillati</taxon>
        <taxon>Bacillota</taxon>
        <taxon>Bacilli</taxon>
        <taxon>Bacillales</taxon>
        <taxon>Paenibacillaceae</taxon>
        <taxon>Cohnella</taxon>
    </lineage>
</organism>
<proteinExistence type="predicted"/>
<reference evidence="3 4" key="1">
    <citation type="submission" date="2018-09" db="EMBL/GenBank/DDBJ databases">
        <title>Cohnella cavernae sp. nov., isolated from a karst cave.</title>
        <authorList>
            <person name="Zhu H."/>
        </authorList>
    </citation>
    <scope>NUCLEOTIDE SEQUENCE [LARGE SCALE GENOMIC DNA]</scope>
    <source>
        <strain evidence="3 4">K2E09-144</strain>
    </source>
</reference>
<evidence type="ECO:0000313" key="4">
    <source>
        <dbReference type="Proteomes" id="UP000266340"/>
    </source>
</evidence>
<dbReference type="AlphaFoldDB" id="A0A398CMR0"/>
<feature type="compositionally biased region" description="Basic and acidic residues" evidence="1">
    <location>
        <begin position="87"/>
        <end position="96"/>
    </location>
</feature>
<feature type="region of interest" description="Disordered" evidence="1">
    <location>
        <begin position="18"/>
        <end position="140"/>
    </location>
</feature>
<evidence type="ECO:0000313" key="3">
    <source>
        <dbReference type="EMBL" id="RIE01187.1"/>
    </source>
</evidence>
<dbReference type="EMBL" id="QXJM01000040">
    <property type="protein sequence ID" value="RIE01187.1"/>
    <property type="molecule type" value="Genomic_DNA"/>
</dbReference>
<dbReference type="RefSeq" id="WP_119151452.1">
    <property type="nucleotide sequence ID" value="NZ_JBHSOV010000041.1"/>
</dbReference>